<dbReference type="InterPro" id="IPR036736">
    <property type="entry name" value="ACP-like_sf"/>
</dbReference>
<dbReference type="Pfam" id="PF00550">
    <property type="entry name" value="PP-binding"/>
    <property type="match status" value="1"/>
</dbReference>
<proteinExistence type="predicted"/>
<feature type="compositionally biased region" description="Basic and acidic residues" evidence="4">
    <location>
        <begin position="405"/>
        <end position="415"/>
    </location>
</feature>
<dbReference type="InterPro" id="IPR020806">
    <property type="entry name" value="PKS_PP-bd"/>
</dbReference>
<gene>
    <name evidence="6" type="ORF">J2S66_002724</name>
</gene>
<evidence type="ECO:0000256" key="2">
    <source>
        <dbReference type="ARBA" id="ARBA00022450"/>
    </source>
</evidence>
<evidence type="ECO:0000256" key="4">
    <source>
        <dbReference type="SAM" id="MobiDB-lite"/>
    </source>
</evidence>
<name>A0ABU1PUK9_9PSEU</name>
<dbReference type="PANTHER" id="PTHR45527:SF1">
    <property type="entry name" value="FATTY ACID SYNTHASE"/>
    <property type="match status" value="1"/>
</dbReference>
<comment type="cofactor">
    <cofactor evidence="1">
        <name>pantetheine 4'-phosphate</name>
        <dbReference type="ChEBI" id="CHEBI:47942"/>
    </cofactor>
</comment>
<dbReference type="SMART" id="SM00823">
    <property type="entry name" value="PKS_PP"/>
    <property type="match status" value="1"/>
</dbReference>
<keyword evidence="3" id="KW-0597">Phosphoprotein</keyword>
<dbReference type="InterPro" id="IPR009081">
    <property type="entry name" value="PP-bd_ACP"/>
</dbReference>
<dbReference type="PANTHER" id="PTHR45527">
    <property type="entry name" value="NONRIBOSOMAL PEPTIDE SYNTHETASE"/>
    <property type="match status" value="1"/>
</dbReference>
<feature type="domain" description="Carrier" evidence="5">
    <location>
        <begin position="432"/>
        <end position="508"/>
    </location>
</feature>
<organism evidence="6 7">
    <name type="scientific">Saccharothrix longispora</name>
    <dbReference type="NCBI Taxonomy" id="33920"/>
    <lineage>
        <taxon>Bacteria</taxon>
        <taxon>Bacillati</taxon>
        <taxon>Actinomycetota</taxon>
        <taxon>Actinomycetes</taxon>
        <taxon>Pseudonocardiales</taxon>
        <taxon>Pseudonocardiaceae</taxon>
        <taxon>Saccharothrix</taxon>
    </lineage>
</organism>
<accession>A0ABU1PUK9</accession>
<protein>
    <submittedName>
        <fullName evidence="6">Acyl carrier protein</fullName>
    </submittedName>
</protein>
<dbReference type="SUPFAM" id="SSF52777">
    <property type="entry name" value="CoA-dependent acyltransferases"/>
    <property type="match status" value="2"/>
</dbReference>
<feature type="region of interest" description="Disordered" evidence="4">
    <location>
        <begin position="393"/>
        <end position="435"/>
    </location>
</feature>
<evidence type="ECO:0000259" key="5">
    <source>
        <dbReference type="PROSITE" id="PS50075"/>
    </source>
</evidence>
<evidence type="ECO:0000313" key="6">
    <source>
        <dbReference type="EMBL" id="MDR6594340.1"/>
    </source>
</evidence>
<reference evidence="6 7" key="1">
    <citation type="submission" date="2023-07" db="EMBL/GenBank/DDBJ databases">
        <title>Sequencing the genomes of 1000 actinobacteria strains.</title>
        <authorList>
            <person name="Klenk H.-P."/>
        </authorList>
    </citation>
    <scope>NUCLEOTIDE SEQUENCE [LARGE SCALE GENOMIC DNA]</scope>
    <source>
        <strain evidence="6 7">DSM 43749</strain>
    </source>
</reference>
<comment type="caution">
    <text evidence="6">The sequence shown here is derived from an EMBL/GenBank/DDBJ whole genome shotgun (WGS) entry which is preliminary data.</text>
</comment>
<keyword evidence="2" id="KW-0596">Phosphopantetheine</keyword>
<evidence type="ECO:0000256" key="3">
    <source>
        <dbReference type="ARBA" id="ARBA00022553"/>
    </source>
</evidence>
<dbReference type="InterPro" id="IPR001242">
    <property type="entry name" value="Condensation_dom"/>
</dbReference>
<evidence type="ECO:0000313" key="7">
    <source>
        <dbReference type="Proteomes" id="UP001268819"/>
    </source>
</evidence>
<dbReference type="EMBL" id="JAVDSG010000001">
    <property type="protein sequence ID" value="MDR6594340.1"/>
    <property type="molecule type" value="Genomic_DNA"/>
</dbReference>
<evidence type="ECO:0000256" key="1">
    <source>
        <dbReference type="ARBA" id="ARBA00001957"/>
    </source>
</evidence>
<keyword evidence="7" id="KW-1185">Reference proteome</keyword>
<dbReference type="Proteomes" id="UP001268819">
    <property type="component" value="Unassembled WGS sequence"/>
</dbReference>
<dbReference type="Gene3D" id="1.10.1200.10">
    <property type="entry name" value="ACP-like"/>
    <property type="match status" value="1"/>
</dbReference>
<dbReference type="Gene3D" id="3.30.559.10">
    <property type="entry name" value="Chloramphenicol acetyltransferase-like domain"/>
    <property type="match status" value="1"/>
</dbReference>
<dbReference type="RefSeq" id="WP_310307347.1">
    <property type="nucleotide sequence ID" value="NZ_BAAAXB010000001.1"/>
</dbReference>
<dbReference type="Pfam" id="PF00668">
    <property type="entry name" value="Condensation"/>
    <property type="match status" value="2"/>
</dbReference>
<sequence>MRYPLSFAQRRSRGRASPLSCAAWLDGPLDPDALRRALDVVVARHPVLRTRFTDAEQVVAPTGGVVVEHVVLPGGPDDVARAEAIASDLAARPFDLGRAPLLRVALVELGPERRLFALAAHEVVADAAAVGVLLADLAVAYRGGPPAPAPWMDYGDYALWQRERLRGEELERLLDHWRAVLRDAPPAMSFERGPGGRLTAAVPAATSPVELLAAYAVVLARHTGQADLVIAVPVSGRTRVELEPIVGPFADAVPVRVSVAGTSTFAELLARVRDAAETALAHDEVPLDLLAEELGLDLRDDAVRFAFRPPEVPAPDFPGVRSRVLPVPADGADLDLVAGEDGVVTLAHRVDPRFAEWLLGSVVAVVEEAGRAPDTPLSDLPLLPVEGAAFPTAAFPTGAPRRTRPAADDAGRSAAHDPAPLAGDAPTGGGVPSRDGIERTMAEIWAELLRTTEPIGAHDNLFGRGGGSLTAVRFASRIADAYGVVLPMDRIITSPTIAALAEFVSAELAPADDVEAGLAALSDAELDDLLRAVTATRDRRRTAEGDTR</sequence>
<dbReference type="PROSITE" id="PS50075">
    <property type="entry name" value="CARRIER"/>
    <property type="match status" value="1"/>
</dbReference>
<dbReference type="InterPro" id="IPR023213">
    <property type="entry name" value="CAT-like_dom_sf"/>
</dbReference>
<dbReference type="SUPFAM" id="SSF47336">
    <property type="entry name" value="ACP-like"/>
    <property type="match status" value="1"/>
</dbReference>
<dbReference type="Gene3D" id="3.30.559.30">
    <property type="entry name" value="Nonribosomal peptide synthetase, condensation domain"/>
    <property type="match status" value="1"/>
</dbReference>